<feature type="domain" description="Glycosyltransferase 2-like" evidence="1">
    <location>
        <begin position="6"/>
        <end position="179"/>
    </location>
</feature>
<comment type="caution">
    <text evidence="2">The sequence shown here is derived from an EMBL/GenBank/DDBJ whole genome shotgun (WGS) entry which is preliminary data.</text>
</comment>
<sequence length="298" mass="33746">MKCVALIVTHNRLEKLKNTIKKTAEINFSSVMVVNNGSTDGTSEWLSACNVPRLIIINTERNTGGAGGFRAGSEYICRHLNDTDWIFFYDDDAWPESNILQEFSHLVTSGYCVFASSVHTPGGIPCRMNLPFKKIPGTLKNTLIFLTAPGKYLPDTGKATQVETVSFTGMAIRRDVLQEHICDIHDEFFLYYDDLFFGYALTSSKKNIRYSPELRFTHDISIQNKIIYPEWKVYYLCRNLLLTGKVRPGVHIFGITAIAVRLVKYLALLPWQRNKCHYLYSAIRGIIHGAGGIRGKNH</sequence>
<dbReference type="AlphaFoldDB" id="A0A5U3IV13"/>
<dbReference type="InterPro" id="IPR001173">
    <property type="entry name" value="Glyco_trans_2-like"/>
</dbReference>
<dbReference type="PANTHER" id="PTHR43685:SF2">
    <property type="entry name" value="GLYCOSYLTRANSFERASE 2-LIKE DOMAIN-CONTAINING PROTEIN"/>
    <property type="match status" value="1"/>
</dbReference>
<evidence type="ECO:0000313" key="2">
    <source>
        <dbReference type="EMBL" id="EBP4586478.1"/>
    </source>
</evidence>
<accession>A0A5U3IV13</accession>
<dbReference type="Pfam" id="PF00535">
    <property type="entry name" value="Glycos_transf_2"/>
    <property type="match status" value="1"/>
</dbReference>
<dbReference type="PANTHER" id="PTHR43685">
    <property type="entry name" value="GLYCOSYLTRANSFERASE"/>
    <property type="match status" value="1"/>
</dbReference>
<dbReference type="Gene3D" id="3.90.550.10">
    <property type="entry name" value="Spore Coat Polysaccharide Biosynthesis Protein SpsA, Chain A"/>
    <property type="match status" value="1"/>
</dbReference>
<evidence type="ECO:0000259" key="1">
    <source>
        <dbReference type="Pfam" id="PF00535"/>
    </source>
</evidence>
<dbReference type="InterPro" id="IPR029044">
    <property type="entry name" value="Nucleotide-diphossugar_trans"/>
</dbReference>
<keyword evidence="2" id="KW-0808">Transferase</keyword>
<dbReference type="GO" id="GO:0016740">
    <property type="term" value="F:transferase activity"/>
    <property type="evidence" value="ECO:0007669"/>
    <property type="project" value="UniProtKB-KW"/>
</dbReference>
<name>A0A5U3IV13_SALER</name>
<dbReference type="Proteomes" id="UP000839610">
    <property type="component" value="Unassembled WGS sequence"/>
</dbReference>
<protein>
    <submittedName>
        <fullName evidence="2">Glycosyltransferase</fullName>
    </submittedName>
</protein>
<dbReference type="EMBL" id="AAGLUV010000033">
    <property type="protein sequence ID" value="EBP4586478.1"/>
    <property type="molecule type" value="Genomic_DNA"/>
</dbReference>
<gene>
    <name evidence="2" type="ORF">VH79_25565</name>
</gene>
<dbReference type="InterPro" id="IPR050834">
    <property type="entry name" value="Glycosyltransf_2"/>
</dbReference>
<dbReference type="SUPFAM" id="SSF53448">
    <property type="entry name" value="Nucleotide-diphospho-sugar transferases"/>
    <property type="match status" value="1"/>
</dbReference>
<proteinExistence type="predicted"/>
<organism evidence="2">
    <name type="scientific">Salmonella enterica</name>
    <name type="common">Salmonella choleraesuis</name>
    <dbReference type="NCBI Taxonomy" id="28901"/>
    <lineage>
        <taxon>Bacteria</taxon>
        <taxon>Pseudomonadati</taxon>
        <taxon>Pseudomonadota</taxon>
        <taxon>Gammaproteobacteria</taxon>
        <taxon>Enterobacterales</taxon>
        <taxon>Enterobacteriaceae</taxon>
        <taxon>Salmonella</taxon>
    </lineage>
</organism>
<reference evidence="2" key="1">
    <citation type="submission" date="2018-07" db="EMBL/GenBank/DDBJ databases">
        <authorList>
            <consortium name="GenomeTrakr network: Whole genome sequencing for foodborne pathogen traceback"/>
        </authorList>
    </citation>
    <scope>NUCLEOTIDE SEQUENCE [LARGE SCALE GENOMIC DNA]</scope>
    <source>
        <strain evidence="2">FDA00008842</strain>
    </source>
</reference>